<gene>
    <name evidence="4" type="ORF">LTR91_024194</name>
</gene>
<dbReference type="SUPFAM" id="SSF51197">
    <property type="entry name" value="Clavaminate synthase-like"/>
    <property type="match status" value="1"/>
</dbReference>
<dbReference type="InterPro" id="IPR044861">
    <property type="entry name" value="IPNS-like_FE2OG_OXY"/>
</dbReference>
<name>A0AAN6H2J9_9PEZI</name>
<protein>
    <recommendedName>
        <fullName evidence="3">Fe2OG dioxygenase domain-containing protein</fullName>
    </recommendedName>
</protein>
<dbReference type="Proteomes" id="UP001175353">
    <property type="component" value="Unassembled WGS sequence"/>
</dbReference>
<dbReference type="Pfam" id="PF14226">
    <property type="entry name" value="DIOX_N"/>
    <property type="match status" value="1"/>
</dbReference>
<dbReference type="InterPro" id="IPR027443">
    <property type="entry name" value="IPNS-like_sf"/>
</dbReference>
<dbReference type="InterPro" id="IPR005123">
    <property type="entry name" value="Oxoglu/Fe-dep_dioxygenase_dom"/>
</dbReference>
<dbReference type="GO" id="GO:0046872">
    <property type="term" value="F:metal ion binding"/>
    <property type="evidence" value="ECO:0007669"/>
    <property type="project" value="UniProtKB-KW"/>
</dbReference>
<evidence type="ECO:0000259" key="3">
    <source>
        <dbReference type="PROSITE" id="PS51471"/>
    </source>
</evidence>
<dbReference type="Gene3D" id="2.60.120.330">
    <property type="entry name" value="B-lactam Antibiotic, Isopenicillin N Synthase, Chain"/>
    <property type="match status" value="1"/>
</dbReference>
<organism evidence="4 5">
    <name type="scientific">Friedmanniomyces endolithicus</name>
    <dbReference type="NCBI Taxonomy" id="329885"/>
    <lineage>
        <taxon>Eukaryota</taxon>
        <taxon>Fungi</taxon>
        <taxon>Dikarya</taxon>
        <taxon>Ascomycota</taxon>
        <taxon>Pezizomycotina</taxon>
        <taxon>Dothideomycetes</taxon>
        <taxon>Dothideomycetidae</taxon>
        <taxon>Mycosphaerellales</taxon>
        <taxon>Teratosphaeriaceae</taxon>
        <taxon>Friedmanniomyces</taxon>
    </lineage>
</organism>
<dbReference type="PROSITE" id="PS51471">
    <property type="entry name" value="FE2OG_OXY"/>
    <property type="match status" value="1"/>
</dbReference>
<proteinExistence type="inferred from homology"/>
<dbReference type="Pfam" id="PF03171">
    <property type="entry name" value="2OG-FeII_Oxy"/>
    <property type="match status" value="1"/>
</dbReference>
<evidence type="ECO:0000256" key="1">
    <source>
        <dbReference type="ARBA" id="ARBA00008056"/>
    </source>
</evidence>
<evidence type="ECO:0000256" key="2">
    <source>
        <dbReference type="RuleBase" id="RU003682"/>
    </source>
</evidence>
<sequence>MSARLRTATCHFFRLQELRTREGSDKCHVTMLGHVSSSQCLAQVPILTLDGGWNAGCQEDGKKELNTMAPTKYTTRTIPRISLANFPTRLDAITAQLLHAAETDGFFSLTDSEISIPDINAIFSTSKSFFALPDAIKATVPFTHANVGWETRSQIRPSTGVADQKESYQLQFGSNMSGKWLPDAALPAFKPSAQLFMQKAQSLSEKLMLCFARGLGFPDDFFVQAHDSSRPDCQSVLRLLHYFAVDPAAGPLPETYYRAGAHADWDFLTLLFQLPGQSGLEICPGREVVTNFGIGDEWTKVEFAAGDIVCNIGDLLMSWSDDRFKSTCHRVKAPEEEGDWFGPRYSIAFFNQPGRDCEIQGPGRKYPMVTGAEFTRAAMERNFNAVRAREEVAQRAGGVEGATRVMAAAA</sequence>
<keyword evidence="2" id="KW-0408">Iron</keyword>
<dbReference type="GO" id="GO:0016491">
    <property type="term" value="F:oxidoreductase activity"/>
    <property type="evidence" value="ECO:0007669"/>
    <property type="project" value="UniProtKB-KW"/>
</dbReference>
<keyword evidence="2" id="KW-0479">Metal-binding</keyword>
<dbReference type="AlphaFoldDB" id="A0AAN6H2J9"/>
<evidence type="ECO:0000313" key="4">
    <source>
        <dbReference type="EMBL" id="KAK0952811.1"/>
    </source>
</evidence>
<feature type="domain" description="Fe2OG dioxygenase" evidence="3">
    <location>
        <begin position="235"/>
        <end position="353"/>
    </location>
</feature>
<dbReference type="GO" id="GO:0044283">
    <property type="term" value="P:small molecule biosynthetic process"/>
    <property type="evidence" value="ECO:0007669"/>
    <property type="project" value="UniProtKB-ARBA"/>
</dbReference>
<comment type="similarity">
    <text evidence="1 2">Belongs to the iron/ascorbate-dependent oxidoreductase family.</text>
</comment>
<keyword evidence="2" id="KW-0560">Oxidoreductase</keyword>
<keyword evidence="5" id="KW-1185">Reference proteome</keyword>
<reference evidence="4" key="1">
    <citation type="submission" date="2023-06" db="EMBL/GenBank/DDBJ databases">
        <title>Black Yeasts Isolated from many extreme environments.</title>
        <authorList>
            <person name="Coleine C."/>
            <person name="Stajich J.E."/>
            <person name="Selbmann L."/>
        </authorList>
    </citation>
    <scope>NUCLEOTIDE SEQUENCE</scope>
    <source>
        <strain evidence="4">CCFEE 5200</strain>
    </source>
</reference>
<dbReference type="PANTHER" id="PTHR47990">
    <property type="entry name" value="2-OXOGLUTARATE (2OG) AND FE(II)-DEPENDENT OXYGENASE SUPERFAMILY PROTEIN-RELATED"/>
    <property type="match status" value="1"/>
</dbReference>
<dbReference type="InterPro" id="IPR026992">
    <property type="entry name" value="DIOX_N"/>
</dbReference>
<comment type="caution">
    <text evidence="4">The sequence shown here is derived from an EMBL/GenBank/DDBJ whole genome shotgun (WGS) entry which is preliminary data.</text>
</comment>
<dbReference type="EMBL" id="JAUJLE010000588">
    <property type="protein sequence ID" value="KAK0952811.1"/>
    <property type="molecule type" value="Genomic_DNA"/>
</dbReference>
<dbReference type="InterPro" id="IPR050231">
    <property type="entry name" value="Iron_ascorbate_oxido_reductase"/>
</dbReference>
<accession>A0AAN6H2J9</accession>
<evidence type="ECO:0000313" key="5">
    <source>
        <dbReference type="Proteomes" id="UP001175353"/>
    </source>
</evidence>